<gene>
    <name evidence="9" type="ORF">PMG71_20415</name>
</gene>
<dbReference type="EMBL" id="JAQOSP010000128">
    <property type="protein sequence ID" value="MDJ1171797.1"/>
    <property type="molecule type" value="Genomic_DNA"/>
</dbReference>
<comment type="catalytic activity">
    <reaction evidence="1">
        <text>ATP + protein L-histidine = ADP + protein N-phospho-L-histidine.</text>
        <dbReference type="EC" id="2.7.13.3"/>
    </reaction>
</comment>
<feature type="domain" description="Histidine kinase" evidence="7">
    <location>
        <begin position="171"/>
        <end position="430"/>
    </location>
</feature>
<sequence length="430" mass="47843">MHNKAEILAVDDTPANLRVVADVLSPVGYIVATVTSGERALKRLQNYIPDLILLDIQMPGIDGFETCRKIKENPDTASIPIIFLTALSDDESIRKGFALGAVDYITKPFREVEMLARVKTHVQLRNFMAQLEEQVQRRTADLSRALEKLRSSQMQLVQQEKMATLGNLVAGVAHEINNPLGFIGGNLSILEECLLDLVEVLKSYREEYPEPSPQLAEQIQDVDLDFLLEDIPKNIASMQKGVKRMAKISTSLRTFSRTDTEVKTEFNLHDGLESTLLILKYRLKANDDHPAIEVVKNYGNIPPIQCYPGQLNQVFMNILANAIDTLEEKTKLKTFEELEEYNNCITIATGISEDKKTVFVKIMDNGMGIPETVRGKIFEQGFTTKEVGKGTGLGMAIACEIVKEKHGGTITCSSEVGQGTEFVISLPCHE</sequence>
<dbReference type="CDD" id="cd00082">
    <property type="entry name" value="HisKA"/>
    <property type="match status" value="1"/>
</dbReference>
<dbReference type="Pfam" id="PF00072">
    <property type="entry name" value="Response_reg"/>
    <property type="match status" value="1"/>
</dbReference>
<evidence type="ECO:0000313" key="10">
    <source>
        <dbReference type="Proteomes" id="UP001235303"/>
    </source>
</evidence>
<dbReference type="InterPro" id="IPR036890">
    <property type="entry name" value="HATPase_C_sf"/>
</dbReference>
<evidence type="ECO:0000256" key="5">
    <source>
        <dbReference type="ARBA" id="ARBA00023012"/>
    </source>
</evidence>
<dbReference type="Gene3D" id="1.10.287.130">
    <property type="match status" value="1"/>
</dbReference>
<dbReference type="SMART" id="SM00388">
    <property type="entry name" value="HisKA"/>
    <property type="match status" value="1"/>
</dbReference>
<dbReference type="PRINTS" id="PR00344">
    <property type="entry name" value="BCTRLSENSOR"/>
</dbReference>
<dbReference type="SUPFAM" id="SSF52172">
    <property type="entry name" value="CheY-like"/>
    <property type="match status" value="1"/>
</dbReference>
<dbReference type="PANTHER" id="PTHR43065:SF50">
    <property type="entry name" value="HISTIDINE KINASE"/>
    <property type="match status" value="1"/>
</dbReference>
<keyword evidence="3 6" id="KW-0597">Phosphoprotein</keyword>
<evidence type="ECO:0000256" key="1">
    <source>
        <dbReference type="ARBA" id="ARBA00000085"/>
    </source>
</evidence>
<dbReference type="Proteomes" id="UP001235303">
    <property type="component" value="Unassembled WGS sequence"/>
</dbReference>
<feature type="modified residue" description="4-aspartylphosphate" evidence="6">
    <location>
        <position position="55"/>
    </location>
</feature>
<dbReference type="CDD" id="cd19920">
    <property type="entry name" value="REC_PA4781-like"/>
    <property type="match status" value="1"/>
</dbReference>
<dbReference type="SUPFAM" id="SSF55874">
    <property type="entry name" value="ATPase domain of HSP90 chaperone/DNA topoisomerase II/histidine kinase"/>
    <property type="match status" value="1"/>
</dbReference>
<reference evidence="9 10" key="1">
    <citation type="submission" date="2023-01" db="EMBL/GenBank/DDBJ databases">
        <title>Novel diversity within Roseofilum (Cyanobacteria; Desertifilaceae) from marine benthic mats with descriptions of four novel species.</title>
        <authorList>
            <person name="Wang Y."/>
            <person name="Berthold D.E."/>
            <person name="Hu J."/>
            <person name="Lefler F.W."/>
            <person name="Laughinghouse H.D. IV."/>
        </authorList>
    </citation>
    <scope>NUCLEOTIDE SEQUENCE [LARGE SCALE GENOMIC DNA]</scope>
    <source>
        <strain evidence="9 10">BLCC-M154</strain>
    </source>
</reference>
<dbReference type="PROSITE" id="PS50110">
    <property type="entry name" value="RESPONSE_REGULATORY"/>
    <property type="match status" value="1"/>
</dbReference>
<dbReference type="InterPro" id="IPR004358">
    <property type="entry name" value="Sig_transdc_His_kin-like_C"/>
</dbReference>
<dbReference type="PANTHER" id="PTHR43065">
    <property type="entry name" value="SENSOR HISTIDINE KINASE"/>
    <property type="match status" value="1"/>
</dbReference>
<keyword evidence="10" id="KW-1185">Reference proteome</keyword>
<name>A0ABT7AY08_9CYAN</name>
<keyword evidence="4" id="KW-0418">Kinase</keyword>
<dbReference type="RefSeq" id="WP_283755551.1">
    <property type="nucleotide sequence ID" value="NZ_JAQOSP010000128.1"/>
</dbReference>
<dbReference type="SUPFAM" id="SSF47384">
    <property type="entry name" value="Homodimeric domain of signal transducing histidine kinase"/>
    <property type="match status" value="1"/>
</dbReference>
<dbReference type="InterPro" id="IPR003661">
    <property type="entry name" value="HisK_dim/P_dom"/>
</dbReference>
<dbReference type="Pfam" id="PF02518">
    <property type="entry name" value="HATPase_c"/>
    <property type="match status" value="1"/>
</dbReference>
<dbReference type="PROSITE" id="PS50109">
    <property type="entry name" value="HIS_KIN"/>
    <property type="match status" value="1"/>
</dbReference>
<keyword evidence="5" id="KW-0902">Two-component regulatory system</keyword>
<dbReference type="Gene3D" id="3.30.565.10">
    <property type="entry name" value="Histidine kinase-like ATPase, C-terminal domain"/>
    <property type="match status" value="1"/>
</dbReference>
<dbReference type="InterPro" id="IPR005467">
    <property type="entry name" value="His_kinase_dom"/>
</dbReference>
<dbReference type="InterPro" id="IPR036097">
    <property type="entry name" value="HisK_dim/P_sf"/>
</dbReference>
<evidence type="ECO:0000256" key="3">
    <source>
        <dbReference type="ARBA" id="ARBA00022553"/>
    </source>
</evidence>
<dbReference type="InterPro" id="IPR011006">
    <property type="entry name" value="CheY-like_superfamily"/>
</dbReference>
<organism evidence="9 10">
    <name type="scientific">Roseofilum acuticapitatum BLCC-M154</name>
    <dbReference type="NCBI Taxonomy" id="3022444"/>
    <lineage>
        <taxon>Bacteria</taxon>
        <taxon>Bacillati</taxon>
        <taxon>Cyanobacteriota</taxon>
        <taxon>Cyanophyceae</taxon>
        <taxon>Desertifilales</taxon>
        <taxon>Desertifilaceae</taxon>
        <taxon>Roseofilum</taxon>
        <taxon>Roseofilum acuticapitatum</taxon>
    </lineage>
</organism>
<dbReference type="Gene3D" id="3.40.50.2300">
    <property type="match status" value="1"/>
</dbReference>
<keyword evidence="4" id="KW-0808">Transferase</keyword>
<protein>
    <recommendedName>
        <fullName evidence="2">histidine kinase</fullName>
        <ecNumber evidence="2">2.7.13.3</ecNumber>
    </recommendedName>
</protein>
<dbReference type="InterPro" id="IPR003594">
    <property type="entry name" value="HATPase_dom"/>
</dbReference>
<evidence type="ECO:0000313" key="9">
    <source>
        <dbReference type="EMBL" id="MDJ1171797.1"/>
    </source>
</evidence>
<proteinExistence type="predicted"/>
<dbReference type="InterPro" id="IPR001789">
    <property type="entry name" value="Sig_transdc_resp-reg_receiver"/>
</dbReference>
<evidence type="ECO:0000259" key="8">
    <source>
        <dbReference type="PROSITE" id="PS50110"/>
    </source>
</evidence>
<dbReference type="SMART" id="SM00387">
    <property type="entry name" value="HATPase_c"/>
    <property type="match status" value="1"/>
</dbReference>
<evidence type="ECO:0000256" key="4">
    <source>
        <dbReference type="ARBA" id="ARBA00022777"/>
    </source>
</evidence>
<evidence type="ECO:0000256" key="2">
    <source>
        <dbReference type="ARBA" id="ARBA00012438"/>
    </source>
</evidence>
<dbReference type="EC" id="2.7.13.3" evidence="2"/>
<evidence type="ECO:0000259" key="7">
    <source>
        <dbReference type="PROSITE" id="PS50109"/>
    </source>
</evidence>
<comment type="caution">
    <text evidence="9">The sequence shown here is derived from an EMBL/GenBank/DDBJ whole genome shotgun (WGS) entry which is preliminary data.</text>
</comment>
<accession>A0ABT7AY08</accession>
<evidence type="ECO:0000256" key="6">
    <source>
        <dbReference type="PROSITE-ProRule" id="PRU00169"/>
    </source>
</evidence>
<dbReference type="SMART" id="SM00448">
    <property type="entry name" value="REC"/>
    <property type="match status" value="1"/>
</dbReference>
<feature type="domain" description="Response regulatory" evidence="8">
    <location>
        <begin position="6"/>
        <end position="122"/>
    </location>
</feature>